<keyword evidence="1" id="KW-0472">Membrane</keyword>
<proteinExistence type="predicted"/>
<organism evidence="3 4">
    <name type="scientific">Eiseniibacteriota bacterium</name>
    <dbReference type="NCBI Taxonomy" id="2212470"/>
    <lineage>
        <taxon>Bacteria</taxon>
        <taxon>Candidatus Eiseniibacteriota</taxon>
    </lineage>
</organism>
<keyword evidence="1" id="KW-1133">Transmembrane helix</keyword>
<comment type="caution">
    <text evidence="3">The sequence shown here is derived from an EMBL/GenBank/DDBJ whole genome shotgun (WGS) entry which is preliminary data.</text>
</comment>
<dbReference type="Pfam" id="PF18935">
    <property type="entry name" value="DUF5683"/>
    <property type="match status" value="1"/>
</dbReference>
<dbReference type="Proteomes" id="UP000547674">
    <property type="component" value="Unassembled WGS sequence"/>
</dbReference>
<evidence type="ECO:0000313" key="3">
    <source>
        <dbReference type="EMBL" id="NNF05181.1"/>
    </source>
</evidence>
<keyword evidence="1" id="KW-0812">Transmembrane</keyword>
<evidence type="ECO:0000259" key="2">
    <source>
        <dbReference type="Pfam" id="PF18935"/>
    </source>
</evidence>
<dbReference type="AlphaFoldDB" id="A0A7Y2H0Q9"/>
<protein>
    <recommendedName>
        <fullName evidence="2">DUF5683 domain-containing protein</fullName>
    </recommendedName>
</protein>
<dbReference type="EMBL" id="JABDJR010000007">
    <property type="protein sequence ID" value="NNF05181.1"/>
    <property type="molecule type" value="Genomic_DNA"/>
</dbReference>
<sequence length="123" mass="13485">MILPGWGQVTNRAWLKAVLSFGAYAGILGWAVALNQDKQDAVGQRNLTAGTVDESFWIAEVARLEDSRNAKYWQMGLVMLLSAVDAYVDANLYKFDERIDADVALSEDGTGFQAKVTVALEGR</sequence>
<reference evidence="3 4" key="1">
    <citation type="submission" date="2020-03" db="EMBL/GenBank/DDBJ databases">
        <title>Metabolic flexibility allows generalist bacteria to become dominant in a frequently disturbed ecosystem.</title>
        <authorList>
            <person name="Chen Y.-J."/>
            <person name="Leung P.M."/>
            <person name="Bay S.K."/>
            <person name="Hugenholtz P."/>
            <person name="Kessler A.J."/>
            <person name="Shelley G."/>
            <person name="Waite D.W."/>
            <person name="Cook P.L."/>
            <person name="Greening C."/>
        </authorList>
    </citation>
    <scope>NUCLEOTIDE SEQUENCE [LARGE SCALE GENOMIC DNA]</scope>
    <source>
        <strain evidence="3">SS_bin_28</strain>
    </source>
</reference>
<feature type="transmembrane region" description="Helical" evidence="1">
    <location>
        <begin position="13"/>
        <end position="35"/>
    </location>
</feature>
<evidence type="ECO:0000313" key="4">
    <source>
        <dbReference type="Proteomes" id="UP000547674"/>
    </source>
</evidence>
<evidence type="ECO:0000256" key="1">
    <source>
        <dbReference type="SAM" id="Phobius"/>
    </source>
</evidence>
<accession>A0A7Y2H0Q9</accession>
<name>A0A7Y2H0Q9_UNCEI</name>
<feature type="domain" description="DUF5683" evidence="2">
    <location>
        <begin position="1"/>
        <end position="103"/>
    </location>
</feature>
<gene>
    <name evidence="3" type="ORF">HKN21_00335</name>
</gene>
<dbReference type="InterPro" id="IPR043738">
    <property type="entry name" value="DUF5683"/>
</dbReference>